<name>D1PY60_9BACT</name>
<dbReference type="AlphaFoldDB" id="D1PY60"/>
<accession>D1PY60</accession>
<sequence>MIAFRSIQREKRHVFTINFRPGIPKFPLTLREASNDGTVGVHTTRDKAFLVMRLGLIHTAIRYATAGDDITLVEAFLLTV</sequence>
<evidence type="ECO:0000313" key="2">
    <source>
        <dbReference type="Proteomes" id="UP000003160"/>
    </source>
</evidence>
<keyword evidence="2" id="KW-1185">Reference proteome</keyword>
<dbReference type="EMBL" id="ACKS01000073">
    <property type="protein sequence ID" value="EFA43733.1"/>
    <property type="molecule type" value="Genomic_DNA"/>
</dbReference>
<evidence type="ECO:0000313" key="1">
    <source>
        <dbReference type="EMBL" id="EFA43733.1"/>
    </source>
</evidence>
<dbReference type="HOGENOM" id="CLU_2586768_0_0_10"/>
<reference evidence="1 2" key="1">
    <citation type="submission" date="2009-10" db="EMBL/GenBank/DDBJ databases">
        <authorList>
            <person name="Qin X."/>
            <person name="Bachman B."/>
            <person name="Battles P."/>
            <person name="Bell A."/>
            <person name="Bess C."/>
            <person name="Bickham C."/>
            <person name="Chaboub L."/>
            <person name="Chen D."/>
            <person name="Coyle M."/>
            <person name="Deiros D.R."/>
            <person name="Dinh H."/>
            <person name="Forbes L."/>
            <person name="Fowler G."/>
            <person name="Francisco L."/>
            <person name="Fu Q."/>
            <person name="Gubbala S."/>
            <person name="Hale W."/>
            <person name="Han Y."/>
            <person name="Hemphill L."/>
            <person name="Highlander S.K."/>
            <person name="Hirani K."/>
            <person name="Hogues M."/>
            <person name="Jackson L."/>
            <person name="Jakkamsetti A."/>
            <person name="Javaid M."/>
            <person name="Jiang H."/>
            <person name="Korchina V."/>
            <person name="Kovar C."/>
            <person name="Lara F."/>
            <person name="Lee S."/>
            <person name="Mata R."/>
            <person name="Mathew T."/>
            <person name="Moen C."/>
            <person name="Morales K."/>
            <person name="Munidasa M."/>
            <person name="Nazareth L."/>
            <person name="Ngo R."/>
            <person name="Nguyen L."/>
            <person name="Okwuonu G."/>
            <person name="Ongeri F."/>
            <person name="Patil S."/>
            <person name="Petrosino J."/>
            <person name="Pham C."/>
            <person name="Pham P."/>
            <person name="Pu L.-L."/>
            <person name="Puazo M."/>
            <person name="Raj R."/>
            <person name="Reid J."/>
            <person name="Rouhana J."/>
            <person name="Saada N."/>
            <person name="Shang Y."/>
            <person name="Simmons D."/>
            <person name="Thornton R."/>
            <person name="Warren J."/>
            <person name="Weissenberger G."/>
            <person name="Zhang J."/>
            <person name="Zhang L."/>
            <person name="Zhou C."/>
            <person name="Zhu D."/>
            <person name="Muzny D."/>
            <person name="Worley K."/>
            <person name="Gibbs R."/>
        </authorList>
    </citation>
    <scope>NUCLEOTIDE SEQUENCE [LARGE SCALE GENOMIC DNA]</scope>
    <source>
        <strain evidence="1 2">DSM 17361</strain>
    </source>
</reference>
<proteinExistence type="predicted"/>
<comment type="caution">
    <text evidence="1">The sequence shown here is derived from an EMBL/GenBank/DDBJ whole genome shotgun (WGS) entry which is preliminary data.</text>
</comment>
<protein>
    <submittedName>
        <fullName evidence="1">Uncharacterized protein</fullName>
    </submittedName>
</protein>
<gene>
    <name evidence="1" type="ORF">HMPREF0645_1895</name>
</gene>
<organism evidence="1 2">
    <name type="scientific">Hallella bergensis DSM 17361</name>
    <dbReference type="NCBI Taxonomy" id="585502"/>
    <lineage>
        <taxon>Bacteria</taxon>
        <taxon>Pseudomonadati</taxon>
        <taxon>Bacteroidota</taxon>
        <taxon>Bacteroidia</taxon>
        <taxon>Bacteroidales</taxon>
        <taxon>Prevotellaceae</taxon>
        <taxon>Hallella</taxon>
    </lineage>
</organism>
<dbReference type="Proteomes" id="UP000003160">
    <property type="component" value="Unassembled WGS sequence"/>
</dbReference>